<dbReference type="Proteomes" id="UP000677616">
    <property type="component" value="Chromosome"/>
</dbReference>
<evidence type="ECO:0000256" key="2">
    <source>
        <dbReference type="SAM" id="MobiDB-lite"/>
    </source>
</evidence>
<feature type="transmembrane region" description="Helical" evidence="3">
    <location>
        <begin position="732"/>
        <end position="749"/>
    </location>
</feature>
<feature type="region of interest" description="Disordered" evidence="2">
    <location>
        <begin position="623"/>
        <end position="729"/>
    </location>
</feature>
<feature type="compositionally biased region" description="Polar residues" evidence="2">
    <location>
        <begin position="717"/>
        <end position="729"/>
    </location>
</feature>
<dbReference type="RefSeq" id="WP_212572437.1">
    <property type="nucleotide sequence ID" value="NZ_CP073084.1"/>
</dbReference>
<evidence type="ECO:0000259" key="5">
    <source>
        <dbReference type="Pfam" id="PF09028"/>
    </source>
</evidence>
<evidence type="ECO:0000313" key="6">
    <source>
        <dbReference type="EMBL" id="QUE55048.1"/>
    </source>
</evidence>
<feature type="compositionally biased region" description="Basic and acidic residues" evidence="2">
    <location>
        <begin position="684"/>
        <end position="699"/>
    </location>
</feature>
<evidence type="ECO:0000256" key="1">
    <source>
        <dbReference type="ARBA" id="ARBA00022729"/>
    </source>
</evidence>
<dbReference type="InterPro" id="IPR011439">
    <property type="entry name" value="DUF1542"/>
</dbReference>
<gene>
    <name evidence="6" type="ORF">INT76_03980</name>
</gene>
<feature type="domain" description="Ig protease IdeS" evidence="5">
    <location>
        <begin position="55"/>
        <end position="358"/>
    </location>
</feature>
<organism evidence="6 7">
    <name type="scientific">Streptococcus oriscaviae</name>
    <dbReference type="NCBI Taxonomy" id="2781599"/>
    <lineage>
        <taxon>Bacteria</taxon>
        <taxon>Bacillati</taxon>
        <taxon>Bacillota</taxon>
        <taxon>Bacilli</taxon>
        <taxon>Lactobacillales</taxon>
        <taxon>Streptococcaceae</taxon>
        <taxon>Streptococcus</taxon>
    </lineage>
</organism>
<keyword evidence="3" id="KW-0812">Transmembrane</keyword>
<dbReference type="SUPFAM" id="SSF54001">
    <property type="entry name" value="Cysteine proteinases"/>
    <property type="match status" value="1"/>
</dbReference>
<feature type="region of interest" description="Disordered" evidence="2">
    <location>
        <begin position="466"/>
        <end position="590"/>
    </location>
</feature>
<keyword evidence="6" id="KW-0378">Hydrolase</keyword>
<keyword evidence="3" id="KW-1133">Transmembrane helix</keyword>
<evidence type="ECO:0000259" key="4">
    <source>
        <dbReference type="Pfam" id="PF07564"/>
    </source>
</evidence>
<proteinExistence type="predicted"/>
<keyword evidence="1" id="KW-0732">Signal</keyword>
<dbReference type="InterPro" id="IPR038765">
    <property type="entry name" value="Papain-like_cys_pep_sf"/>
</dbReference>
<dbReference type="Pfam" id="PF09028">
    <property type="entry name" value="Mac-1"/>
    <property type="match status" value="1"/>
</dbReference>
<dbReference type="Pfam" id="PF07564">
    <property type="entry name" value="DUF1542"/>
    <property type="match status" value="1"/>
</dbReference>
<keyword evidence="3" id="KW-0472">Membrane</keyword>
<dbReference type="GO" id="GO:0016787">
    <property type="term" value="F:hydrolase activity"/>
    <property type="evidence" value="ECO:0007669"/>
    <property type="project" value="UniProtKB-KW"/>
</dbReference>
<protein>
    <submittedName>
        <fullName evidence="6">IdeS/Mac family cysteine endopeptidase</fullName>
        <ecNumber evidence="6">3.4.22.-</ecNumber>
    </submittedName>
</protein>
<accession>A0ABX7YMI9</accession>
<dbReference type="InterPro" id="IPR015117">
    <property type="entry name" value="IdeS"/>
</dbReference>
<sequence length="759" mass="84164">MKNESSSKKFRYAIRKCQKGLVSVAIAMTVGSAVGQQQVQAETASLPVSTQLPVNQKNVTDYLAEDGSKRQIVWVKGIQAPQMGPGGDFKKEVDWDFVSYKMPFKENQGWYDVNKSLTASAVDLNLCFAAVSSNMLHWWLQQNQAYVEQYIQQTYGEQEVAREKLGLRDLRRYVDSFTNQQESRIFDLFKVYYGYRTDGYLSDLLIDLFINGYSPKPSGGTNQENPELVPDERGGFFHSVFKGTKLTDRFFSGNYERFGKDVKERLEAGQILGVTHLLFRQNNSHIVTLWGAEYDEEGNLRAIYVTDSDDQSTPVGMKRYGVTKDRWGNPRLNDHTKDPSRGVAIEYIHSLSLGQDSWERYFHPVDEELLSAKESAKTALGEAAGTIAQAIKQQEELGAEEQASLLARLEEARLKWEAGLMQAATTEEVASYLKQGLEDLQPRIEHKGEAAYHKQEALTIDSLLTETTSPPSESLPGSSGEGAELVTTSSELPSDSSSETTVLETLPSSAEAPVDASAGSNKREEESQSSEQTTTLTEEKLAPVDDQASTIASKEPETQLENPTSILEQEEAEKLPVLEEKQEDSQEELKTEVVAPSVVVLQEDNNISTTESEQPIVVAVTPVESEQQITSPQVTDETSVVDDSIPAEEEVTSSQQPTVVQPILSPHQSSEAFSPREPQAESVENDRPQDKADEKRPIKDSNSSPIEKESTLPISPKQATNSQLPQTGEDQSLWTVLAITLLGLISFYLRKGIGKNKRA</sequence>
<dbReference type="EMBL" id="CP073084">
    <property type="protein sequence ID" value="QUE55048.1"/>
    <property type="molecule type" value="Genomic_DNA"/>
</dbReference>
<name>A0ABX7YMI9_9STRE</name>
<dbReference type="InterPro" id="IPR005877">
    <property type="entry name" value="YSIRK_signal_dom"/>
</dbReference>
<evidence type="ECO:0000313" key="7">
    <source>
        <dbReference type="Proteomes" id="UP000677616"/>
    </source>
</evidence>
<feature type="domain" description="DUF1542" evidence="4">
    <location>
        <begin position="372"/>
        <end position="441"/>
    </location>
</feature>
<dbReference type="EC" id="3.4.22.-" evidence="6"/>
<feature type="compositionally biased region" description="Polar residues" evidence="2">
    <location>
        <begin position="624"/>
        <end position="638"/>
    </location>
</feature>
<feature type="compositionally biased region" description="Basic and acidic residues" evidence="2">
    <location>
        <begin position="572"/>
        <end position="590"/>
    </location>
</feature>
<keyword evidence="7" id="KW-1185">Reference proteome</keyword>
<reference evidence="6 7" key="1">
    <citation type="submission" date="2021-04" db="EMBL/GenBank/DDBJ databases">
        <title>Complete genome sequence of a novel Streptococcus species.</title>
        <authorList>
            <person name="Teng J.L.L."/>
        </authorList>
    </citation>
    <scope>NUCLEOTIDE SEQUENCE [LARGE SCALE GENOMIC DNA]</scope>
    <source>
        <strain evidence="6 7">HKU75</strain>
    </source>
</reference>
<dbReference type="NCBIfam" id="TIGR01167">
    <property type="entry name" value="LPXTG_anchor"/>
    <property type="match status" value="1"/>
</dbReference>
<dbReference type="Gene3D" id="3.90.70.10">
    <property type="entry name" value="Cysteine proteinases"/>
    <property type="match status" value="1"/>
</dbReference>
<feature type="compositionally biased region" description="Low complexity" evidence="2">
    <location>
        <begin position="466"/>
        <end position="501"/>
    </location>
</feature>
<evidence type="ECO:0000256" key="3">
    <source>
        <dbReference type="SAM" id="Phobius"/>
    </source>
</evidence>
<dbReference type="NCBIfam" id="TIGR01168">
    <property type="entry name" value="YSIRK_signal"/>
    <property type="match status" value="1"/>
</dbReference>